<protein>
    <recommendedName>
        <fullName evidence="11">NACHT LRR and PYD domain-containing protein</fullName>
    </recommendedName>
</protein>
<proteinExistence type="predicted"/>
<evidence type="ECO:0000256" key="3">
    <source>
        <dbReference type="ARBA" id="ARBA00022614"/>
    </source>
</evidence>
<dbReference type="CDD" id="cd00116">
    <property type="entry name" value="LRR_RI"/>
    <property type="match status" value="1"/>
</dbReference>
<comment type="subcellular location">
    <subcellularLocation>
        <location evidence="1">Cytoplasm</location>
    </subcellularLocation>
</comment>
<dbReference type="InterPro" id="IPR041267">
    <property type="entry name" value="NLRP_HD2"/>
</dbReference>
<dbReference type="GO" id="GO:0005737">
    <property type="term" value="C:cytoplasm"/>
    <property type="evidence" value="ECO:0007669"/>
    <property type="project" value="UniProtKB-SubCell"/>
</dbReference>
<dbReference type="GeneTree" id="ENSGT01120000271898"/>
<evidence type="ECO:0000259" key="7">
    <source>
        <dbReference type="Pfam" id="PF17776"/>
    </source>
</evidence>
<dbReference type="Pfam" id="PF17779">
    <property type="entry name" value="WHD_NOD2"/>
    <property type="match status" value="1"/>
</dbReference>
<keyword evidence="4" id="KW-0677">Repeat</keyword>
<evidence type="ECO:0008006" key="11">
    <source>
        <dbReference type="Google" id="ProtNLM"/>
    </source>
</evidence>
<keyword evidence="10" id="KW-1185">Reference proteome</keyword>
<evidence type="ECO:0000256" key="5">
    <source>
        <dbReference type="ARBA" id="ARBA00022741"/>
    </source>
</evidence>
<dbReference type="AlphaFoldDB" id="A0A667XWR7"/>
<dbReference type="InterPro" id="IPR041075">
    <property type="entry name" value="NOD1/2_WH"/>
</dbReference>
<feature type="domain" description="NOD1/2 winged helix" evidence="8">
    <location>
        <begin position="67"/>
        <end position="126"/>
    </location>
</feature>
<dbReference type="InterPro" id="IPR001611">
    <property type="entry name" value="Leu-rich_rpt"/>
</dbReference>
<keyword evidence="5" id="KW-0547">Nucleotide-binding</keyword>
<dbReference type="InterPro" id="IPR051261">
    <property type="entry name" value="NLR"/>
</dbReference>
<reference evidence="9" key="1">
    <citation type="submission" date="2019-06" db="EMBL/GenBank/DDBJ databases">
        <authorList>
            <consortium name="Wellcome Sanger Institute Data Sharing"/>
        </authorList>
    </citation>
    <scope>NUCLEOTIDE SEQUENCE [LARGE SCALE GENOMIC DNA]</scope>
</reference>
<dbReference type="SMART" id="SM00368">
    <property type="entry name" value="LRR_RI"/>
    <property type="match status" value="14"/>
</dbReference>
<evidence type="ECO:0000313" key="10">
    <source>
        <dbReference type="Proteomes" id="UP000472263"/>
    </source>
</evidence>
<reference evidence="9" key="3">
    <citation type="submission" date="2025-09" db="UniProtKB">
        <authorList>
            <consortium name="Ensembl"/>
        </authorList>
    </citation>
    <scope>IDENTIFICATION</scope>
</reference>
<feature type="domain" description="NACHT LRR and PYD" evidence="7">
    <location>
        <begin position="128"/>
        <end position="262"/>
    </location>
</feature>
<dbReference type="SUPFAM" id="SSF52047">
    <property type="entry name" value="RNI-like"/>
    <property type="match status" value="2"/>
</dbReference>
<keyword evidence="2" id="KW-0963">Cytoplasm</keyword>
<dbReference type="Proteomes" id="UP000472263">
    <property type="component" value="Chromosome 14"/>
</dbReference>
<keyword evidence="6" id="KW-0067">ATP-binding</keyword>
<reference evidence="9" key="2">
    <citation type="submission" date="2025-08" db="UniProtKB">
        <authorList>
            <consortium name="Ensembl"/>
        </authorList>
    </citation>
    <scope>IDENTIFICATION</scope>
</reference>
<evidence type="ECO:0000313" key="9">
    <source>
        <dbReference type="Ensembl" id="ENSMMDP00005019732.1"/>
    </source>
</evidence>
<dbReference type="GO" id="GO:0005524">
    <property type="term" value="F:ATP binding"/>
    <property type="evidence" value="ECO:0007669"/>
    <property type="project" value="UniProtKB-KW"/>
</dbReference>
<evidence type="ECO:0000256" key="4">
    <source>
        <dbReference type="ARBA" id="ARBA00022737"/>
    </source>
</evidence>
<dbReference type="InterPro" id="IPR032675">
    <property type="entry name" value="LRR_dom_sf"/>
</dbReference>
<dbReference type="Pfam" id="PF13516">
    <property type="entry name" value="LRR_6"/>
    <property type="match status" value="7"/>
</dbReference>
<accession>A0A667XWR7</accession>
<dbReference type="Gene3D" id="3.80.10.10">
    <property type="entry name" value="Ribonuclease Inhibitor"/>
    <property type="match status" value="3"/>
</dbReference>
<name>A0A667XWR7_9TELE</name>
<dbReference type="InParanoid" id="A0A667XWR7"/>
<dbReference type="PROSITE" id="PS51450">
    <property type="entry name" value="LRR"/>
    <property type="match status" value="1"/>
</dbReference>
<sequence>MCHIPVFCWITATVLKDVLKTSEGGDLPKTLTEMYIHFLLVQSKVQNLKYHEKEETDPLWTPETKEMIMSLGKLAFEQLEKGKLIFYKADLAECGIDITAASVYSGVFTQIFKKEYGLYKTEVFCFVHLSVQEFLAALYVFLSFIDSGVNLLPEEQSTSWWSTVFNHKPKLHLYQSAVNKALQSPNGHLDLFLRFLLGLSLQSNQNQTLLRGLITQTGSSSQTIQETIQYIKKKIRKNPSPERSINLFHCLNELNDHSLVEEIQQYLRSGRLSRDKLSPAQWSALVFILLSSEEDLEVFDLKKYSASEEALLRLLSVVKASKKSVLSGCNLSERSCEALAPVLSSQSSTLRELDLSHNDLQDSGVKLLSAGLESPHCRLETLSQNTGNYSSIFYSLFRLRHCRLTESSCASLASALKSNPHLTELDLSVNQLKDSGVKLLSAGLESPNCSLKTLRLRSCRLTESSCASLASALKSNPHLTELDLSENKLQDSGVELLSAGLESPNCRLKTLRLSGCSLSESSCASLASALKSNPHLTELDLSENQLLDSGVELLSAGLESPNCRLKTLRECSLTESSCASLASALKSNPHLTELDLSENQLKDSGVELLSAGLESPNCRLETLRYCSLTESSCASLASALKSNPHLTELDLSENQLPDSGVELLSAGLESPNCRLKTLRLRDCSLTRRSCASLASALKSNLHLTELDLSENDLQDSGVELLSALVKSPHCSLKTLRSVEGWSQSSQVSRGVESVLSGQ</sequence>
<evidence type="ECO:0000256" key="2">
    <source>
        <dbReference type="ARBA" id="ARBA00022490"/>
    </source>
</evidence>
<keyword evidence="3" id="KW-0433">Leucine-rich repeat</keyword>
<organism evidence="9 10">
    <name type="scientific">Myripristis murdjan</name>
    <name type="common">pinecone soldierfish</name>
    <dbReference type="NCBI Taxonomy" id="586833"/>
    <lineage>
        <taxon>Eukaryota</taxon>
        <taxon>Metazoa</taxon>
        <taxon>Chordata</taxon>
        <taxon>Craniata</taxon>
        <taxon>Vertebrata</taxon>
        <taxon>Euteleostomi</taxon>
        <taxon>Actinopterygii</taxon>
        <taxon>Neopterygii</taxon>
        <taxon>Teleostei</taxon>
        <taxon>Neoteleostei</taxon>
        <taxon>Acanthomorphata</taxon>
        <taxon>Holocentriformes</taxon>
        <taxon>Holocentridae</taxon>
        <taxon>Myripristis</taxon>
    </lineage>
</organism>
<dbReference type="Ensembl" id="ENSMMDT00005020200.1">
    <property type="protein sequence ID" value="ENSMMDP00005019732.1"/>
    <property type="gene ID" value="ENSMMDG00005009759.1"/>
</dbReference>
<dbReference type="PANTHER" id="PTHR24106">
    <property type="entry name" value="NACHT, LRR AND CARD DOMAINS-CONTAINING"/>
    <property type="match status" value="1"/>
</dbReference>
<dbReference type="Pfam" id="PF17776">
    <property type="entry name" value="NLRC4_HD2"/>
    <property type="match status" value="1"/>
</dbReference>
<evidence type="ECO:0000256" key="6">
    <source>
        <dbReference type="ARBA" id="ARBA00022840"/>
    </source>
</evidence>
<evidence type="ECO:0000259" key="8">
    <source>
        <dbReference type="Pfam" id="PF17779"/>
    </source>
</evidence>
<evidence type="ECO:0000256" key="1">
    <source>
        <dbReference type="ARBA" id="ARBA00004496"/>
    </source>
</evidence>